<dbReference type="HAMAP" id="MF_00378">
    <property type="entry name" value="Exonuc_7_L"/>
    <property type="match status" value="1"/>
</dbReference>
<comment type="subcellular location">
    <subcellularLocation>
        <location evidence="5">Cytoplasm</location>
    </subcellularLocation>
</comment>
<keyword evidence="4 5" id="KW-0269">Exonuclease</keyword>
<name>A0A1I5ENL7_9HYPH</name>
<evidence type="ECO:0000256" key="4">
    <source>
        <dbReference type="ARBA" id="ARBA00022839"/>
    </source>
</evidence>
<dbReference type="GO" id="GO:0006308">
    <property type="term" value="P:DNA catabolic process"/>
    <property type="evidence" value="ECO:0007669"/>
    <property type="project" value="UniProtKB-UniRule"/>
</dbReference>
<dbReference type="PANTHER" id="PTHR30008">
    <property type="entry name" value="EXODEOXYRIBONUCLEASE 7 LARGE SUBUNIT"/>
    <property type="match status" value="1"/>
</dbReference>
<gene>
    <name evidence="5" type="primary">xseA</name>
    <name evidence="9" type="ORF">SAMN04488056_103266</name>
</gene>
<dbReference type="InterPro" id="IPR003753">
    <property type="entry name" value="Exonuc_VII_L"/>
</dbReference>
<feature type="region of interest" description="Disordered" evidence="6">
    <location>
        <begin position="518"/>
        <end position="541"/>
    </location>
</feature>
<dbReference type="GO" id="GO:0005737">
    <property type="term" value="C:cytoplasm"/>
    <property type="evidence" value="ECO:0007669"/>
    <property type="project" value="UniProtKB-SubCell"/>
</dbReference>
<evidence type="ECO:0000256" key="5">
    <source>
        <dbReference type="HAMAP-Rule" id="MF_00378"/>
    </source>
</evidence>
<comment type="catalytic activity">
    <reaction evidence="5">
        <text>Exonucleolytic cleavage in either 5'- to 3'- or 3'- to 5'-direction to yield nucleoside 5'-phosphates.</text>
        <dbReference type="EC" id="3.1.11.6"/>
    </reaction>
</comment>
<sequence>MVERAPSNAAEFTVSEISYAVKSSIEDQFGYVRVRGELGRVSRPASGHIYLDLKDDKSVLSGVIWRGAASKLAVKPEQGLEVVATGKLTTFPGQSKYQMVIDHMEPAGAGALMALLEERKKKLAAEGLFAQERKKPLPHLPSVIGVVTSPSGAVIRDILHRVRDRFPVHVIVWPVRVQGESCAAEVANGVRGFNALPVGGPIPRPDLIIVARGGGSLEDLWGFNEEAPARAVAESDIPVISAVGHETDVTLIDYVADLRAPTPTGAAEVALPVRSELVATLGDLHLRQYGAISRMMDRRRSDLRSAARALPQPRDILALARQRFDMVSGRLEQGLIGSTQVRRSRLDVAAGRLRPTLVTERLKVQRDRLGERSDRLHKSLAISSQTKRAQLSGTAVRLRAELVTGRIELQTERLTDRTARLNRVSLLTVEQKRKQLDAASRLLESLSHKGVLKRGFALVRDRNGKLIRRAEQINPGSPLSLSFEDGSISATASLIDSYEPGPVSMANPPSTPEAIVPAAEERSEDKTDSTPEAGSTGIMSADAISAEDIEAHLRTIAGKRARRRVAKAKDIPVENVPVPETPEGEPEATPKEDNAPVEEAVAKVLTEDASAERLEKATAKLTEAIEQEILTRLKEQDKAKEPQKPARPRKKSSKKSDDDAQGSLF</sequence>
<feature type="domain" description="Exonuclease VII large subunit C-terminal" evidence="7">
    <location>
        <begin position="128"/>
        <end position="399"/>
    </location>
</feature>
<accession>A0A1I5ENL7</accession>
<proteinExistence type="inferred from homology"/>
<dbReference type="InterPro" id="IPR025824">
    <property type="entry name" value="OB-fold_nuc-bd_dom"/>
</dbReference>
<evidence type="ECO:0000256" key="2">
    <source>
        <dbReference type="ARBA" id="ARBA00022722"/>
    </source>
</evidence>
<dbReference type="GO" id="GO:0003676">
    <property type="term" value="F:nucleic acid binding"/>
    <property type="evidence" value="ECO:0007669"/>
    <property type="project" value="InterPro"/>
</dbReference>
<dbReference type="STRING" id="655353.SAMN04488056_103266"/>
<feature type="compositionally biased region" description="Basic and acidic residues" evidence="6">
    <location>
        <begin position="519"/>
        <end position="529"/>
    </location>
</feature>
<feature type="region of interest" description="Disordered" evidence="6">
    <location>
        <begin position="630"/>
        <end position="665"/>
    </location>
</feature>
<evidence type="ECO:0000256" key="3">
    <source>
        <dbReference type="ARBA" id="ARBA00022801"/>
    </source>
</evidence>
<evidence type="ECO:0000259" key="8">
    <source>
        <dbReference type="Pfam" id="PF13742"/>
    </source>
</evidence>
<dbReference type="Proteomes" id="UP000199236">
    <property type="component" value="Unassembled WGS sequence"/>
</dbReference>
<feature type="domain" description="OB-fold nucleic acid binding" evidence="8">
    <location>
        <begin position="12"/>
        <end position="105"/>
    </location>
</feature>
<reference evidence="9 10" key="1">
    <citation type="submission" date="2016-10" db="EMBL/GenBank/DDBJ databases">
        <authorList>
            <person name="de Groot N.N."/>
        </authorList>
    </citation>
    <scope>NUCLEOTIDE SEQUENCE [LARGE SCALE GENOMIC DNA]</scope>
    <source>
        <strain evidence="9 10">CGMCC 1.9157</strain>
    </source>
</reference>
<dbReference type="EMBL" id="FOVR01000003">
    <property type="protein sequence ID" value="SFO12946.1"/>
    <property type="molecule type" value="Genomic_DNA"/>
</dbReference>
<evidence type="ECO:0000256" key="1">
    <source>
        <dbReference type="ARBA" id="ARBA00022490"/>
    </source>
</evidence>
<dbReference type="EC" id="3.1.11.6" evidence="5"/>
<dbReference type="GO" id="GO:0009318">
    <property type="term" value="C:exodeoxyribonuclease VII complex"/>
    <property type="evidence" value="ECO:0007669"/>
    <property type="project" value="UniProtKB-UniRule"/>
</dbReference>
<evidence type="ECO:0000313" key="9">
    <source>
        <dbReference type="EMBL" id="SFO12946.1"/>
    </source>
</evidence>
<protein>
    <recommendedName>
        <fullName evidence="5">Exodeoxyribonuclease 7 large subunit</fullName>
        <ecNumber evidence="5">3.1.11.6</ecNumber>
    </recommendedName>
    <alternativeName>
        <fullName evidence="5">Exodeoxyribonuclease VII large subunit</fullName>
        <shortName evidence="5">Exonuclease VII large subunit</shortName>
    </alternativeName>
</protein>
<dbReference type="AlphaFoldDB" id="A0A1I5ENL7"/>
<evidence type="ECO:0000259" key="7">
    <source>
        <dbReference type="Pfam" id="PF02601"/>
    </source>
</evidence>
<dbReference type="Pfam" id="PF02601">
    <property type="entry name" value="Exonuc_VII_L"/>
    <property type="match status" value="1"/>
</dbReference>
<comment type="subunit">
    <text evidence="5">Heterooligomer composed of large and small subunits.</text>
</comment>
<dbReference type="NCBIfam" id="TIGR00237">
    <property type="entry name" value="xseA"/>
    <property type="match status" value="1"/>
</dbReference>
<feature type="compositionally biased region" description="Basic and acidic residues" evidence="6">
    <location>
        <begin position="630"/>
        <end position="644"/>
    </location>
</feature>
<organism evidence="9 10">
    <name type="scientific">Cohaesibacter marisflavi</name>
    <dbReference type="NCBI Taxonomy" id="655353"/>
    <lineage>
        <taxon>Bacteria</taxon>
        <taxon>Pseudomonadati</taxon>
        <taxon>Pseudomonadota</taxon>
        <taxon>Alphaproteobacteria</taxon>
        <taxon>Hyphomicrobiales</taxon>
        <taxon>Cohaesibacteraceae</taxon>
    </lineage>
</organism>
<keyword evidence="2 5" id="KW-0540">Nuclease</keyword>
<dbReference type="PANTHER" id="PTHR30008:SF0">
    <property type="entry name" value="EXODEOXYRIBONUCLEASE 7 LARGE SUBUNIT"/>
    <property type="match status" value="1"/>
</dbReference>
<dbReference type="InterPro" id="IPR020579">
    <property type="entry name" value="Exonuc_VII_lsu_C"/>
</dbReference>
<keyword evidence="1 5" id="KW-0963">Cytoplasm</keyword>
<evidence type="ECO:0000256" key="6">
    <source>
        <dbReference type="SAM" id="MobiDB-lite"/>
    </source>
</evidence>
<dbReference type="Pfam" id="PF13742">
    <property type="entry name" value="tRNA_anti_2"/>
    <property type="match status" value="1"/>
</dbReference>
<dbReference type="CDD" id="cd04489">
    <property type="entry name" value="ExoVII_LU_OBF"/>
    <property type="match status" value="1"/>
</dbReference>
<feature type="region of interest" description="Disordered" evidence="6">
    <location>
        <begin position="573"/>
        <end position="597"/>
    </location>
</feature>
<dbReference type="OrthoDB" id="9802795at2"/>
<keyword evidence="10" id="KW-1185">Reference proteome</keyword>
<evidence type="ECO:0000313" key="10">
    <source>
        <dbReference type="Proteomes" id="UP000199236"/>
    </source>
</evidence>
<keyword evidence="3 5" id="KW-0378">Hydrolase</keyword>
<dbReference type="GO" id="GO:0008855">
    <property type="term" value="F:exodeoxyribonuclease VII activity"/>
    <property type="evidence" value="ECO:0007669"/>
    <property type="project" value="UniProtKB-UniRule"/>
</dbReference>
<comment type="similarity">
    <text evidence="5">Belongs to the XseA family.</text>
</comment>
<comment type="function">
    <text evidence="5">Bidirectionally degrades single-stranded DNA into large acid-insoluble oligonucleotides, which are then degraded further into small acid-soluble oligonucleotides.</text>
</comment>